<name>A0A927U7E0_9FIRM</name>
<gene>
    <name evidence="2" type="ORF">E7272_01160</name>
</gene>
<dbReference type="Proteomes" id="UP000766246">
    <property type="component" value="Unassembled WGS sequence"/>
</dbReference>
<feature type="signal peptide" evidence="1">
    <location>
        <begin position="1"/>
        <end position="32"/>
    </location>
</feature>
<comment type="caution">
    <text evidence="2">The sequence shown here is derived from an EMBL/GenBank/DDBJ whole genome shotgun (WGS) entry which is preliminary data.</text>
</comment>
<keyword evidence="1" id="KW-0732">Signal</keyword>
<feature type="chain" id="PRO_5037692436" description="Gram-positive pilin subunit D1 N-terminal domain-containing protein" evidence="1">
    <location>
        <begin position="33"/>
        <end position="349"/>
    </location>
</feature>
<evidence type="ECO:0000313" key="3">
    <source>
        <dbReference type="Proteomes" id="UP000766246"/>
    </source>
</evidence>
<dbReference type="AlphaFoldDB" id="A0A927U7E0"/>
<accession>A0A927U7E0</accession>
<evidence type="ECO:0008006" key="4">
    <source>
        <dbReference type="Google" id="ProtNLM"/>
    </source>
</evidence>
<evidence type="ECO:0000256" key="1">
    <source>
        <dbReference type="SAM" id="SignalP"/>
    </source>
</evidence>
<protein>
    <recommendedName>
        <fullName evidence="4">Gram-positive pilin subunit D1 N-terminal domain-containing protein</fullName>
    </recommendedName>
</protein>
<proteinExistence type="predicted"/>
<dbReference type="EMBL" id="SVER01000002">
    <property type="protein sequence ID" value="MBE5918427.1"/>
    <property type="molecule type" value="Genomic_DNA"/>
</dbReference>
<evidence type="ECO:0000313" key="2">
    <source>
        <dbReference type="EMBL" id="MBE5918427.1"/>
    </source>
</evidence>
<organism evidence="2 3">
    <name type="scientific">Pseudobutyrivibrio ruminis</name>
    <dbReference type="NCBI Taxonomy" id="46206"/>
    <lineage>
        <taxon>Bacteria</taxon>
        <taxon>Bacillati</taxon>
        <taxon>Bacillota</taxon>
        <taxon>Clostridia</taxon>
        <taxon>Lachnospirales</taxon>
        <taxon>Lachnospiraceae</taxon>
        <taxon>Pseudobutyrivibrio</taxon>
    </lineage>
</organism>
<reference evidence="2" key="1">
    <citation type="submission" date="2019-04" db="EMBL/GenBank/DDBJ databases">
        <title>Evolution of Biomass-Degrading Anaerobic Consortia Revealed by Metagenomics.</title>
        <authorList>
            <person name="Peng X."/>
        </authorList>
    </citation>
    <scope>NUCLEOTIDE SEQUENCE</scope>
    <source>
        <strain evidence="2">SIG311</strain>
    </source>
</reference>
<sequence length="349" mass="37980">MKRNILVKKSFIGIMAAAGLVVSLVCGHSLMAAERVDTTKTVKLTAQINEADGSVFANEYEGTLAVEIYKIAQMDSTGGLTLTDKFKDSGIDLSILENQPTVEAVNTNIVEKAKAVAQNTTKDAEISLTRTKSGTSDAIVMAGNSIEIEAGAGLYLYIPLDTMDDKYEYTFTPYVILAPTSDYVAFGQGSDEWNYNPTFSLKSTAKERFGSVIISKTLDQYNSAFNTASFVYSVVGTIEGEVVFDNVYTIDFDRAGTKTKQIDNIPAQAQVTVTEVYDGASYEAVGEKTVTGIIINPDEEIPTASFENTYDGKMITGGISAVNEFVEDDGEQFWIDESGQRVKQEVRVR</sequence>